<gene>
    <name evidence="10" type="ORF">KSB_07630</name>
</gene>
<feature type="transmembrane region" description="Helical" evidence="8">
    <location>
        <begin position="72"/>
        <end position="90"/>
    </location>
</feature>
<reference evidence="10 11" key="1">
    <citation type="journal article" date="2021" name="Int. J. Syst. Evol. Microbiol.">
        <title>Reticulibacter mediterranei gen. nov., sp. nov., within the new family Reticulibacteraceae fam. nov., and Ktedonospora formicarum gen. nov., sp. nov., Ktedonobacter robiniae sp. nov., Dictyobacter formicarum sp. nov. and Dictyobacter arantiisoli sp. nov., belonging to the class Ktedonobacteria.</title>
        <authorList>
            <person name="Yabe S."/>
            <person name="Zheng Y."/>
            <person name="Wang C.M."/>
            <person name="Sakai Y."/>
            <person name="Abe K."/>
            <person name="Yokota A."/>
            <person name="Donadio S."/>
            <person name="Cavaletti L."/>
            <person name="Monciardini P."/>
        </authorList>
    </citation>
    <scope>NUCLEOTIDE SEQUENCE [LARGE SCALE GENOMIC DNA]</scope>
    <source>
        <strain evidence="10 11">SOSP1-30</strain>
    </source>
</reference>
<evidence type="ECO:0000256" key="3">
    <source>
        <dbReference type="ARBA" id="ARBA00022676"/>
    </source>
</evidence>
<dbReference type="InterPro" id="IPR003342">
    <property type="entry name" value="ArnT-like_N"/>
</dbReference>
<feature type="transmembrane region" description="Helical" evidence="8">
    <location>
        <begin position="236"/>
        <end position="257"/>
    </location>
</feature>
<keyword evidence="11" id="KW-1185">Reference proteome</keyword>
<evidence type="ECO:0000313" key="10">
    <source>
        <dbReference type="EMBL" id="GHO52288.1"/>
    </source>
</evidence>
<feature type="transmembrane region" description="Helical" evidence="8">
    <location>
        <begin position="168"/>
        <end position="186"/>
    </location>
</feature>
<proteinExistence type="predicted"/>
<dbReference type="Pfam" id="PF02366">
    <property type="entry name" value="PMT"/>
    <property type="match status" value="1"/>
</dbReference>
<keyword evidence="4" id="KW-0808">Transferase</keyword>
<keyword evidence="5 8" id="KW-0812">Transmembrane</keyword>
<accession>A0ABQ3UHV8</accession>
<dbReference type="EMBL" id="BNJG01000001">
    <property type="protein sequence ID" value="GHO52288.1"/>
    <property type="molecule type" value="Genomic_DNA"/>
</dbReference>
<feature type="domain" description="ArnT-like N-terminal" evidence="9">
    <location>
        <begin position="108"/>
        <end position="250"/>
    </location>
</feature>
<keyword evidence="7 8" id="KW-0472">Membrane</keyword>
<keyword evidence="3" id="KW-0328">Glycosyltransferase</keyword>
<sequence>MRRKFVWHWQLSLLLVIALLGLGARLYGLNWDMGENFHPDEREILFRVAALGWPASMAQFLDPDHSPLNPHFFAYGSLPLYLLAGTWSLLSRLFAWPLSYAALSLVGRMASALFDTGSLLLTAWLARLLTQERGFSYRASWSVALLAAGLVAFTPLQLQLSHFYTVDTLLLFFVLLTLVGCVKYVLTRHDLFWLSWTGISFGLALATKFSAAPLGLPIVIAVLLRYLRKRDIVEALVGLLFPLLLAVVAFFVTQPYAWLDMHNYIVQVTEQGTMARGGLDYPYVRQFAGTLPYLYQGYNLLFWGLGLTLGLAAICGFCWGIWATWRGTLASTWWIVFAWMVTYSVITGSFYVKFMRYLLPIYPLCALLAATFLVALVTAGWSTPPVEAPAGFWRRLRGGYGPRLVTGALLVLVVGGTLFQGLALLQVYSQPNTRIQASRWLYAHLPRGSVLTYEQWDDALPVAIDGHDPSYFAQANYADAQGNMTTGLGLYDDDTLAKARVLARLLPTLDAITMASDRLDKSIPRMPERYPLTIRYYQLLFQGELGFRLAAQFEVRPHLLGITLDDSMADESYSVFDHPMVRIFVRQQPYTYTSEQVYQKLISGLSLPEK</sequence>
<evidence type="ECO:0000256" key="5">
    <source>
        <dbReference type="ARBA" id="ARBA00022692"/>
    </source>
</evidence>
<comment type="caution">
    <text evidence="10">The sequence shown here is derived from an EMBL/GenBank/DDBJ whole genome shotgun (WGS) entry which is preliminary data.</text>
</comment>
<evidence type="ECO:0000256" key="7">
    <source>
        <dbReference type="ARBA" id="ARBA00023136"/>
    </source>
</evidence>
<feature type="transmembrane region" description="Helical" evidence="8">
    <location>
        <begin position="334"/>
        <end position="355"/>
    </location>
</feature>
<dbReference type="RefSeq" id="WP_201369212.1">
    <property type="nucleotide sequence ID" value="NZ_BNJG01000001.1"/>
</dbReference>
<protein>
    <recommendedName>
        <fullName evidence="9">ArnT-like N-terminal domain-containing protein</fullName>
    </recommendedName>
</protein>
<evidence type="ECO:0000259" key="9">
    <source>
        <dbReference type="Pfam" id="PF02366"/>
    </source>
</evidence>
<evidence type="ECO:0000256" key="4">
    <source>
        <dbReference type="ARBA" id="ARBA00022679"/>
    </source>
</evidence>
<dbReference type="PANTHER" id="PTHR33908:SF11">
    <property type="entry name" value="MEMBRANE PROTEIN"/>
    <property type="match status" value="1"/>
</dbReference>
<feature type="transmembrane region" description="Helical" evidence="8">
    <location>
        <begin position="404"/>
        <end position="428"/>
    </location>
</feature>
<dbReference type="PANTHER" id="PTHR33908">
    <property type="entry name" value="MANNOSYLTRANSFERASE YKCB-RELATED"/>
    <property type="match status" value="1"/>
</dbReference>
<dbReference type="Proteomes" id="UP000654345">
    <property type="component" value="Unassembled WGS sequence"/>
</dbReference>
<feature type="transmembrane region" description="Helical" evidence="8">
    <location>
        <begin position="138"/>
        <end position="156"/>
    </location>
</feature>
<name>A0ABQ3UHV8_9CHLR</name>
<feature type="transmembrane region" description="Helical" evidence="8">
    <location>
        <begin position="300"/>
        <end position="322"/>
    </location>
</feature>
<organism evidence="10 11">
    <name type="scientific">Ktedonobacter robiniae</name>
    <dbReference type="NCBI Taxonomy" id="2778365"/>
    <lineage>
        <taxon>Bacteria</taxon>
        <taxon>Bacillati</taxon>
        <taxon>Chloroflexota</taxon>
        <taxon>Ktedonobacteria</taxon>
        <taxon>Ktedonobacterales</taxon>
        <taxon>Ktedonobacteraceae</taxon>
        <taxon>Ktedonobacter</taxon>
    </lineage>
</organism>
<feature type="transmembrane region" description="Helical" evidence="8">
    <location>
        <begin position="102"/>
        <end position="126"/>
    </location>
</feature>
<evidence type="ECO:0000256" key="6">
    <source>
        <dbReference type="ARBA" id="ARBA00022989"/>
    </source>
</evidence>
<feature type="transmembrane region" description="Helical" evidence="8">
    <location>
        <begin position="198"/>
        <end position="224"/>
    </location>
</feature>
<evidence type="ECO:0000256" key="8">
    <source>
        <dbReference type="SAM" id="Phobius"/>
    </source>
</evidence>
<feature type="transmembrane region" description="Helical" evidence="8">
    <location>
        <begin position="361"/>
        <end position="383"/>
    </location>
</feature>
<keyword evidence="2" id="KW-1003">Cell membrane</keyword>
<evidence type="ECO:0000256" key="2">
    <source>
        <dbReference type="ARBA" id="ARBA00022475"/>
    </source>
</evidence>
<evidence type="ECO:0000256" key="1">
    <source>
        <dbReference type="ARBA" id="ARBA00004651"/>
    </source>
</evidence>
<keyword evidence="6 8" id="KW-1133">Transmembrane helix</keyword>
<evidence type="ECO:0000313" key="11">
    <source>
        <dbReference type="Proteomes" id="UP000654345"/>
    </source>
</evidence>
<comment type="subcellular location">
    <subcellularLocation>
        <location evidence="1">Cell membrane</location>
        <topology evidence="1">Multi-pass membrane protein</topology>
    </subcellularLocation>
</comment>
<dbReference type="InterPro" id="IPR050297">
    <property type="entry name" value="LipidA_mod_glycosyltrf_83"/>
</dbReference>